<keyword evidence="2" id="KW-0238">DNA-binding</keyword>
<dbReference type="Pfam" id="PF12833">
    <property type="entry name" value="HTH_18"/>
    <property type="match status" value="1"/>
</dbReference>
<organism evidence="7 8">
    <name type="scientific">Aureibacillus halotolerans</name>
    <dbReference type="NCBI Taxonomy" id="1508390"/>
    <lineage>
        <taxon>Bacteria</taxon>
        <taxon>Bacillati</taxon>
        <taxon>Bacillota</taxon>
        <taxon>Bacilli</taxon>
        <taxon>Bacillales</taxon>
        <taxon>Bacillaceae</taxon>
        <taxon>Aureibacillus</taxon>
    </lineage>
</organism>
<feature type="transmembrane region" description="Helical" evidence="5">
    <location>
        <begin position="296"/>
        <end position="318"/>
    </location>
</feature>
<gene>
    <name evidence="7" type="ORF">EV213_101363</name>
</gene>
<dbReference type="PROSITE" id="PS01124">
    <property type="entry name" value="HTH_ARAC_FAMILY_2"/>
    <property type="match status" value="1"/>
</dbReference>
<evidence type="ECO:0000256" key="5">
    <source>
        <dbReference type="SAM" id="Phobius"/>
    </source>
</evidence>
<dbReference type="Gene3D" id="1.10.10.60">
    <property type="entry name" value="Homeodomain-like"/>
    <property type="match status" value="2"/>
</dbReference>
<keyword evidence="5" id="KW-0472">Membrane</keyword>
<dbReference type="EMBL" id="SNYJ01000001">
    <property type="protein sequence ID" value="TDQ42933.1"/>
    <property type="molecule type" value="Genomic_DNA"/>
</dbReference>
<name>A0A4R6UCS5_9BACI</name>
<dbReference type="Proteomes" id="UP000295632">
    <property type="component" value="Unassembled WGS sequence"/>
</dbReference>
<sequence>MFRQRKSFYIRLTMFIVLISTVPVLIVGVFSYIRASDTLQENVHTEKIQSVYQSQLNIEQTLKTADHSLSYFVNSSFLKSVLKEPMYATQFQLLNELKQEMNHLQTFDIGLEEVLLVSLREQWVIDSFGFRRLTNEQTNTFRKAYTDYPADSVWILEDPEWLGYKIDVEQQCSLRVNLVKMVPANANQKSGLAIASFPACRLLTLDLDTQKEAFFILDENQKVIDSERLDVLNEAYENPTELYELITEKSQVSKTGQFSVEKEMGDYTITYRKSLFNNWIYVSFISNQELTKDSSAIGVFTLTICLTVILIVLFFGWFGSRRIYRPVRDLNKTILATLSPLKAKQANIDEFAFFNEHIFDMRDKHNQLLGELNGQMEQLRHLFIVNLVQGHLSSESIQQRMSSLNYPEQWTSFCLFAMQIDTLKGTTYTSKDKDLLLLTMNRLVQEQIPDDVRLTPMVNKHTLVLVLAATEAENTNASYETIAKELIALFKEDFGISVSIGQSAPYTNLANTREAYEEGVEALKHRVTHGKEAVIPFVTIERDHIYFTHYPQKQVHLVMEAIRNGNLKETEDHLYTTIKEIVSTNQHPNQNHISLMRLLNDIIQLMHRMGIDYFEVNSQNTLFDSLFQLHDTDAIYEWFHVTLIAPLVLKINERSSEQYKNISEQIIHMIQEKYDTDITLESIADELHYHPNYLSSMFRKETGLSFTEYLTSFRLSVAKKWLMTSKMPIREIAEKLRYGNSQNFIRSFKKKEGMTPGKYRDSHTELPPDFI</sequence>
<dbReference type="Pfam" id="PF17853">
    <property type="entry name" value="GGDEF_2"/>
    <property type="match status" value="1"/>
</dbReference>
<evidence type="ECO:0000313" key="8">
    <source>
        <dbReference type="Proteomes" id="UP000295632"/>
    </source>
</evidence>
<keyword evidence="3" id="KW-0804">Transcription</keyword>
<dbReference type="InterPro" id="IPR018062">
    <property type="entry name" value="HTH_AraC-typ_CS"/>
</dbReference>
<accession>A0A4R6UCS5</accession>
<keyword evidence="5" id="KW-0812">Transmembrane</keyword>
<dbReference type="PROSITE" id="PS00041">
    <property type="entry name" value="HTH_ARAC_FAMILY_1"/>
    <property type="match status" value="1"/>
</dbReference>
<evidence type="ECO:0000259" key="6">
    <source>
        <dbReference type="PROSITE" id="PS01124"/>
    </source>
</evidence>
<dbReference type="AlphaFoldDB" id="A0A4R6UCS5"/>
<proteinExistence type="predicted"/>
<feature type="transmembrane region" description="Helical" evidence="5">
    <location>
        <begin position="12"/>
        <end position="33"/>
    </location>
</feature>
<dbReference type="SMART" id="SM00342">
    <property type="entry name" value="HTH_ARAC"/>
    <property type="match status" value="1"/>
</dbReference>
<feature type="region of interest" description="Disordered" evidence="4">
    <location>
        <begin position="752"/>
        <end position="771"/>
    </location>
</feature>
<keyword evidence="8" id="KW-1185">Reference proteome</keyword>
<dbReference type="GO" id="GO:0043565">
    <property type="term" value="F:sequence-specific DNA binding"/>
    <property type="evidence" value="ECO:0007669"/>
    <property type="project" value="InterPro"/>
</dbReference>
<dbReference type="PANTHER" id="PTHR43280:SF10">
    <property type="entry name" value="REGULATORY PROTEIN POCR"/>
    <property type="match status" value="1"/>
</dbReference>
<protein>
    <submittedName>
        <fullName evidence="7">AraC family transcriptional regulator</fullName>
    </submittedName>
</protein>
<dbReference type="OrthoDB" id="1975037at2"/>
<dbReference type="GO" id="GO:0003700">
    <property type="term" value="F:DNA-binding transcription factor activity"/>
    <property type="evidence" value="ECO:0007669"/>
    <property type="project" value="InterPro"/>
</dbReference>
<dbReference type="InterPro" id="IPR018060">
    <property type="entry name" value="HTH_AraC"/>
</dbReference>
<evidence type="ECO:0000256" key="4">
    <source>
        <dbReference type="SAM" id="MobiDB-lite"/>
    </source>
</evidence>
<evidence type="ECO:0000256" key="1">
    <source>
        <dbReference type="ARBA" id="ARBA00023015"/>
    </source>
</evidence>
<reference evidence="7 8" key="1">
    <citation type="submission" date="2019-03" db="EMBL/GenBank/DDBJ databases">
        <title>Genomic Encyclopedia of Type Strains, Phase IV (KMG-IV): sequencing the most valuable type-strain genomes for metagenomic binning, comparative biology and taxonomic classification.</title>
        <authorList>
            <person name="Goeker M."/>
        </authorList>
    </citation>
    <scope>NUCLEOTIDE SEQUENCE [LARGE SCALE GENOMIC DNA]</scope>
    <source>
        <strain evidence="7 8">DSM 28697</strain>
    </source>
</reference>
<evidence type="ECO:0000256" key="3">
    <source>
        <dbReference type="ARBA" id="ARBA00023163"/>
    </source>
</evidence>
<evidence type="ECO:0000313" key="7">
    <source>
        <dbReference type="EMBL" id="TDQ42933.1"/>
    </source>
</evidence>
<dbReference type="InterPro" id="IPR009057">
    <property type="entry name" value="Homeodomain-like_sf"/>
</dbReference>
<dbReference type="SUPFAM" id="SSF46689">
    <property type="entry name" value="Homeodomain-like"/>
    <property type="match status" value="2"/>
</dbReference>
<keyword evidence="5" id="KW-1133">Transmembrane helix</keyword>
<dbReference type="PANTHER" id="PTHR43280">
    <property type="entry name" value="ARAC-FAMILY TRANSCRIPTIONAL REGULATOR"/>
    <property type="match status" value="1"/>
</dbReference>
<comment type="caution">
    <text evidence="7">The sequence shown here is derived from an EMBL/GenBank/DDBJ whole genome shotgun (WGS) entry which is preliminary data.</text>
</comment>
<dbReference type="RefSeq" id="WP_133578753.1">
    <property type="nucleotide sequence ID" value="NZ_SNYJ01000001.1"/>
</dbReference>
<evidence type="ECO:0000256" key="2">
    <source>
        <dbReference type="ARBA" id="ARBA00023125"/>
    </source>
</evidence>
<dbReference type="InterPro" id="IPR041522">
    <property type="entry name" value="CdaR_GGDEF"/>
</dbReference>
<keyword evidence="1" id="KW-0805">Transcription regulation</keyword>
<feature type="domain" description="HTH araC/xylS-type" evidence="6">
    <location>
        <begin position="664"/>
        <end position="762"/>
    </location>
</feature>